<feature type="transmembrane region" description="Helical" evidence="2">
    <location>
        <begin position="36"/>
        <end position="57"/>
    </location>
</feature>
<feature type="transmembrane region" description="Helical" evidence="2">
    <location>
        <begin position="69"/>
        <end position="87"/>
    </location>
</feature>
<keyword evidence="4" id="KW-1185">Reference proteome</keyword>
<dbReference type="OrthoDB" id="289972at2"/>
<dbReference type="GO" id="GO:0048038">
    <property type="term" value="F:quinone binding"/>
    <property type="evidence" value="ECO:0007669"/>
    <property type="project" value="UniProtKB-UniRule"/>
</dbReference>
<keyword evidence="2" id="KW-0874">Quinone</keyword>
<keyword evidence="3" id="KW-0560">Oxidoreductase</keyword>
<dbReference type="InterPro" id="IPR042106">
    <property type="entry name" value="Nuo/plastoQ_OxRdtase_6_NuoJ"/>
</dbReference>
<dbReference type="RefSeq" id="WP_076343916.1">
    <property type="nucleotide sequence ID" value="NZ_CP019082.1"/>
</dbReference>
<dbReference type="EMBL" id="CP019082">
    <property type="protein sequence ID" value="APW59752.1"/>
    <property type="molecule type" value="Genomic_DNA"/>
</dbReference>
<comment type="subcellular location">
    <subcellularLocation>
        <location evidence="2">Cell membrane</location>
        <topology evidence="2">Multi-pass membrane protein</topology>
    </subcellularLocation>
</comment>
<organism evidence="3 4">
    <name type="scientific">Paludisphaera borealis</name>
    <dbReference type="NCBI Taxonomy" id="1387353"/>
    <lineage>
        <taxon>Bacteria</taxon>
        <taxon>Pseudomonadati</taxon>
        <taxon>Planctomycetota</taxon>
        <taxon>Planctomycetia</taxon>
        <taxon>Isosphaerales</taxon>
        <taxon>Isosphaeraceae</taxon>
        <taxon>Paludisphaera</taxon>
    </lineage>
</organism>
<feature type="transmembrane region" description="Helical" evidence="2">
    <location>
        <begin position="6"/>
        <end position="24"/>
    </location>
</feature>
<evidence type="ECO:0000313" key="3">
    <source>
        <dbReference type="EMBL" id="APW59752.1"/>
    </source>
</evidence>
<comment type="similarity">
    <text evidence="1 2">Belongs to the complex I subunit 6 family.</text>
</comment>
<dbReference type="Pfam" id="PF00499">
    <property type="entry name" value="Oxidored_q3"/>
    <property type="match status" value="1"/>
</dbReference>
<protein>
    <recommendedName>
        <fullName evidence="2">NADH-quinone oxidoreductase subunit J</fullName>
        <ecNumber evidence="2">7.1.1.-</ecNumber>
    </recommendedName>
</protein>
<dbReference type="AlphaFoldDB" id="A0A1U7CLD9"/>
<dbReference type="GO" id="GO:0008137">
    <property type="term" value="F:NADH dehydrogenase (ubiquinone) activity"/>
    <property type="evidence" value="ECO:0007669"/>
    <property type="project" value="UniProtKB-UniRule"/>
</dbReference>
<comment type="function">
    <text evidence="2">NDH-1 shuttles electrons from NADH, via FMN and iron-sulfur (Fe-S) centers, to quinones in the respiratory chain. Couples the redox reaction to proton translocation (for every two electrons transferred, four hydrogen ions are translocated across the cytoplasmic membrane), and thus conserves the redox energy in a proton gradient.</text>
</comment>
<dbReference type="InterPro" id="IPR001457">
    <property type="entry name" value="NADH_UbQ/plastoQ_OxRdtase_su6"/>
</dbReference>
<keyword evidence="2" id="KW-1133">Transmembrane helix</keyword>
<evidence type="ECO:0000256" key="2">
    <source>
        <dbReference type="RuleBase" id="RU004429"/>
    </source>
</evidence>
<feature type="transmembrane region" description="Helical" evidence="2">
    <location>
        <begin position="99"/>
        <end position="120"/>
    </location>
</feature>
<accession>A0A1U7CLD9</accession>
<keyword evidence="2" id="KW-0472">Membrane</keyword>
<keyword evidence="2" id="KW-1003">Cell membrane</keyword>
<dbReference type="Gene3D" id="1.20.120.1200">
    <property type="entry name" value="NADH-ubiquinone/plastoquinone oxidoreductase chain 6, subunit NuoJ"/>
    <property type="match status" value="1"/>
</dbReference>
<dbReference type="PANTHER" id="PTHR33269">
    <property type="entry name" value="NADH-UBIQUINONE OXIDOREDUCTASE CHAIN 6"/>
    <property type="match status" value="1"/>
</dbReference>
<feature type="transmembrane region" description="Helical" evidence="2">
    <location>
        <begin position="126"/>
        <end position="144"/>
    </location>
</feature>
<dbReference type="PANTHER" id="PTHR33269:SF17">
    <property type="entry name" value="NADH-UBIQUINONE OXIDOREDUCTASE CHAIN 6"/>
    <property type="match status" value="1"/>
</dbReference>
<evidence type="ECO:0000256" key="1">
    <source>
        <dbReference type="ARBA" id="ARBA00005698"/>
    </source>
</evidence>
<comment type="catalytic activity">
    <reaction evidence="2">
        <text>a quinone + NADH + 5 H(+)(in) = a quinol + NAD(+) + 4 H(+)(out)</text>
        <dbReference type="Rhea" id="RHEA:57888"/>
        <dbReference type="ChEBI" id="CHEBI:15378"/>
        <dbReference type="ChEBI" id="CHEBI:24646"/>
        <dbReference type="ChEBI" id="CHEBI:57540"/>
        <dbReference type="ChEBI" id="CHEBI:57945"/>
        <dbReference type="ChEBI" id="CHEBI:132124"/>
    </reaction>
</comment>
<proteinExistence type="inferred from homology"/>
<name>A0A1U7CLD9_9BACT</name>
<reference evidence="4" key="1">
    <citation type="submission" date="2016-12" db="EMBL/GenBank/DDBJ databases">
        <title>Comparative genomics of four Isosphaeraceae planctomycetes: a common pool of plasmids and glycoside hydrolase genes.</title>
        <authorList>
            <person name="Ivanova A."/>
        </authorList>
    </citation>
    <scope>NUCLEOTIDE SEQUENCE [LARGE SCALE GENOMIC DNA]</scope>
    <source>
        <strain evidence="4">PX4</strain>
    </source>
</reference>
<comment type="caution">
    <text evidence="2">Lacks conserved residue(s) required for the propagation of feature annotation.</text>
</comment>
<keyword evidence="2" id="KW-0520">NAD</keyword>
<dbReference type="EC" id="7.1.1.-" evidence="2"/>
<keyword evidence="2" id="KW-0812">Transmembrane</keyword>
<feature type="transmembrane region" description="Helical" evidence="2">
    <location>
        <begin position="156"/>
        <end position="175"/>
    </location>
</feature>
<dbReference type="GO" id="GO:0005886">
    <property type="term" value="C:plasma membrane"/>
    <property type="evidence" value="ECO:0007669"/>
    <property type="project" value="UniProtKB-SubCell"/>
</dbReference>
<evidence type="ECO:0000313" key="4">
    <source>
        <dbReference type="Proteomes" id="UP000186309"/>
    </source>
</evidence>
<dbReference type="GO" id="GO:0016491">
    <property type="term" value="F:oxidoreductase activity"/>
    <property type="evidence" value="ECO:0007669"/>
    <property type="project" value="UniProtKB-KW"/>
</dbReference>
<feature type="transmembrane region" description="Helical" evidence="2">
    <location>
        <begin position="255"/>
        <end position="275"/>
    </location>
</feature>
<dbReference type="KEGG" id="pbor:BSF38_01206"/>
<gene>
    <name evidence="3" type="primary">nuoJ_1</name>
    <name evidence="3" type="ORF">BSF38_01206</name>
</gene>
<sequence>MFTGSMLFTTFVILLGAGGVYLLLPHRHGQAKTQTVYIAGAVLAGLGLVGFLSFLSAPADLDLSQLDKLLSAVFFYSFSASALGCGVMTVTSRNPIYSALWFAGVVLSTAGLFLLAGAQFLAAGTVIVYAGAIIVTFLFVIMLAQMEGKAVYDRSARTPGAAVLTCFLLLGALVVCLVDTRFAPVGANTPGQPRNPQTFLPRGRELAEVHQLHPTNLQRIALAHALRSTSSIYTESKQEKPDVAGLGESLYADHLLTVELAGSLLFAALIAAVAITNPKRPVRPGDPEPIGTSV</sequence>
<dbReference type="Proteomes" id="UP000186309">
    <property type="component" value="Chromosome"/>
</dbReference>
<dbReference type="STRING" id="1387353.BSF38_01206"/>